<evidence type="ECO:0000256" key="2">
    <source>
        <dbReference type="SAM" id="SignalP"/>
    </source>
</evidence>
<evidence type="ECO:0000256" key="1">
    <source>
        <dbReference type="SAM" id="MobiDB-lite"/>
    </source>
</evidence>
<evidence type="ECO:0000313" key="3">
    <source>
        <dbReference type="EMBL" id="TID21006.1"/>
    </source>
</evidence>
<feature type="chain" id="PRO_5021364870" evidence="2">
    <location>
        <begin position="19"/>
        <end position="422"/>
    </location>
</feature>
<feature type="compositionally biased region" description="Pro residues" evidence="1">
    <location>
        <begin position="40"/>
        <end position="55"/>
    </location>
</feature>
<keyword evidence="2" id="KW-0732">Signal</keyword>
<dbReference type="Proteomes" id="UP000298493">
    <property type="component" value="Unassembled WGS sequence"/>
</dbReference>
<feature type="signal peptide" evidence="2">
    <location>
        <begin position="1"/>
        <end position="18"/>
    </location>
</feature>
<keyword evidence="4" id="KW-1185">Reference proteome</keyword>
<proteinExistence type="predicted"/>
<dbReference type="EMBL" id="SNSC02000010">
    <property type="protein sequence ID" value="TID21006.1"/>
    <property type="molecule type" value="Genomic_DNA"/>
</dbReference>
<reference evidence="3 4" key="1">
    <citation type="submission" date="2019-04" db="EMBL/GenBank/DDBJ databases">
        <title>High contiguity whole genome sequence and gene annotation resource for two Venturia nashicola isolates.</title>
        <authorList>
            <person name="Prokchorchik M."/>
            <person name="Won K."/>
            <person name="Lee Y."/>
            <person name="Choi E.D."/>
            <person name="Segonzac C."/>
            <person name="Sohn K.H."/>
        </authorList>
    </citation>
    <scope>NUCLEOTIDE SEQUENCE [LARGE SCALE GENOMIC DNA]</scope>
    <source>
        <strain evidence="3 4">PRI2</strain>
    </source>
</reference>
<sequence>MRTLLPWLLATTAHHASSIALLPPSHPIIQRSTLAHKIPDPPNAAPPRLPLPSPHKQPGAKRIKIRSGPYKIPDMTVVGSPYGDKGTLFNLPDTSIERPCEGECTILTQQAGLEFVNGELAFSFSSDGGEGNGEMGGEFCANGHVFWLGTNANIDSGLWLHHMVSFIKGPGRWDPTCYGWPSGPHLAVGATGATSERMMASGNERAFLDYSANPEGSGYHFKSTDKLAYLVDLMNMNMEANVVYVTMTYDYLEGPLPPGWLDVKTIWLDAFQCGTSEIAAPKQNGAFTVSSKPWKPNFEGKILGGMGHLHDGGIIVDTMAGPNTPMCSQDIPYSEKPEFKWSGKMAGADKPADDHISSMPQCKIQAVTQLKKDQSWTVEGKYDYDKRAGNLEGGKQSNVMAISLVFVGVPPGGVPKPGWFGR</sequence>
<gene>
    <name evidence="3" type="ORF">E6O75_ATG05771</name>
</gene>
<feature type="region of interest" description="Disordered" evidence="1">
    <location>
        <begin position="36"/>
        <end position="61"/>
    </location>
</feature>
<name>A0A4Z1P8I1_9PEZI</name>
<evidence type="ECO:0000313" key="4">
    <source>
        <dbReference type="Proteomes" id="UP000298493"/>
    </source>
</evidence>
<protein>
    <submittedName>
        <fullName evidence="3">Diphthamide biosynthesis protein 2</fullName>
    </submittedName>
</protein>
<accession>A0A4Z1P8I1</accession>
<dbReference type="AlphaFoldDB" id="A0A4Z1P8I1"/>
<organism evidence="3 4">
    <name type="scientific">Venturia nashicola</name>
    <dbReference type="NCBI Taxonomy" id="86259"/>
    <lineage>
        <taxon>Eukaryota</taxon>
        <taxon>Fungi</taxon>
        <taxon>Dikarya</taxon>
        <taxon>Ascomycota</taxon>
        <taxon>Pezizomycotina</taxon>
        <taxon>Dothideomycetes</taxon>
        <taxon>Pleosporomycetidae</taxon>
        <taxon>Venturiales</taxon>
        <taxon>Venturiaceae</taxon>
        <taxon>Venturia</taxon>
    </lineage>
</organism>
<comment type="caution">
    <text evidence="3">The sequence shown here is derived from an EMBL/GenBank/DDBJ whole genome shotgun (WGS) entry which is preliminary data.</text>
</comment>